<dbReference type="AlphaFoldDB" id="A0A9Q0QU04"/>
<evidence type="ECO:0000313" key="1">
    <source>
        <dbReference type="EMBL" id="KAJ4971775.1"/>
    </source>
</evidence>
<evidence type="ECO:0000313" key="2">
    <source>
        <dbReference type="Proteomes" id="UP001141806"/>
    </source>
</evidence>
<dbReference type="Proteomes" id="UP001141806">
    <property type="component" value="Unassembled WGS sequence"/>
</dbReference>
<accession>A0A9Q0QU04</accession>
<comment type="caution">
    <text evidence="1">The sequence shown here is derived from an EMBL/GenBank/DDBJ whole genome shotgun (WGS) entry which is preliminary data.</text>
</comment>
<dbReference type="EMBL" id="JAMYWD010000005">
    <property type="protein sequence ID" value="KAJ4971775.1"/>
    <property type="molecule type" value="Genomic_DNA"/>
</dbReference>
<keyword evidence="2" id="KW-1185">Reference proteome</keyword>
<protein>
    <submittedName>
        <fullName evidence="1">Uncharacterized protein</fullName>
    </submittedName>
</protein>
<proteinExistence type="predicted"/>
<sequence length="177" mass="19365">MSMNISFRETSVGADDVMVMFLQCFGCDDDVLLVQSTARSERAAAESRYSSSWKVASRGSPLVTTATPAIFVQVVAHLQRARAKTHWSQQRFARKAFDGTSGLSHPMKAIFFGLDFVGRASLASLPISSAIVEEALVINFVLTSALEDGHLKIAIESDRLDIIRFNNNPSVPTDLEL</sequence>
<gene>
    <name evidence="1" type="ORF">NE237_004874</name>
</gene>
<organism evidence="1 2">
    <name type="scientific">Protea cynaroides</name>
    <dbReference type="NCBI Taxonomy" id="273540"/>
    <lineage>
        <taxon>Eukaryota</taxon>
        <taxon>Viridiplantae</taxon>
        <taxon>Streptophyta</taxon>
        <taxon>Embryophyta</taxon>
        <taxon>Tracheophyta</taxon>
        <taxon>Spermatophyta</taxon>
        <taxon>Magnoliopsida</taxon>
        <taxon>Proteales</taxon>
        <taxon>Proteaceae</taxon>
        <taxon>Protea</taxon>
    </lineage>
</organism>
<name>A0A9Q0QU04_9MAGN</name>
<reference evidence="1" key="1">
    <citation type="journal article" date="2023" name="Plant J.">
        <title>The genome of the king protea, Protea cynaroides.</title>
        <authorList>
            <person name="Chang J."/>
            <person name="Duong T.A."/>
            <person name="Schoeman C."/>
            <person name="Ma X."/>
            <person name="Roodt D."/>
            <person name="Barker N."/>
            <person name="Li Z."/>
            <person name="Van de Peer Y."/>
            <person name="Mizrachi E."/>
        </authorList>
    </citation>
    <scope>NUCLEOTIDE SEQUENCE</scope>
    <source>
        <tissue evidence="1">Young leaves</tissue>
    </source>
</reference>